<reference evidence="3" key="1">
    <citation type="submission" date="2022-09" db="EMBL/GenBank/DDBJ databases">
        <authorList>
            <person name="Li Z.-J."/>
        </authorList>
    </citation>
    <scope>NUCLEOTIDE SEQUENCE</scope>
    <source>
        <strain evidence="3">TGB11</strain>
    </source>
</reference>
<gene>
    <name evidence="3" type="ORF">N8M53_00760</name>
</gene>
<evidence type="ECO:0000256" key="1">
    <source>
        <dbReference type="ARBA" id="ARBA00038494"/>
    </source>
</evidence>
<protein>
    <submittedName>
        <fullName evidence="3">Glycosyltransferase family 2 protein</fullName>
    </submittedName>
</protein>
<dbReference type="CDD" id="cd02511">
    <property type="entry name" value="Beta4Glucosyltransferase"/>
    <property type="match status" value="1"/>
</dbReference>
<dbReference type="RefSeq" id="WP_269579144.1">
    <property type="nucleotide sequence ID" value="NZ_CP114588.1"/>
</dbReference>
<dbReference type="InterPro" id="IPR001173">
    <property type="entry name" value="Glyco_trans_2-like"/>
</dbReference>
<evidence type="ECO:0000259" key="2">
    <source>
        <dbReference type="Pfam" id="PF00535"/>
    </source>
</evidence>
<dbReference type="Gene3D" id="3.90.550.10">
    <property type="entry name" value="Spore Coat Polysaccharide Biosynthesis Protein SpsA, Chain A"/>
    <property type="match status" value="1"/>
</dbReference>
<dbReference type="PANTHER" id="PTHR43630">
    <property type="entry name" value="POLY-BETA-1,6-N-ACETYL-D-GLUCOSAMINE SYNTHASE"/>
    <property type="match status" value="1"/>
</dbReference>
<dbReference type="Proteomes" id="UP001164748">
    <property type="component" value="Chromosome"/>
</dbReference>
<name>A0AA47KKT3_9GAMM</name>
<comment type="similarity">
    <text evidence="1">Belongs to the glycosyltransferase 2 family. WaaE/KdtX subfamily.</text>
</comment>
<dbReference type="SUPFAM" id="SSF53448">
    <property type="entry name" value="Nucleotide-diphospho-sugar transferases"/>
    <property type="match status" value="1"/>
</dbReference>
<dbReference type="Pfam" id="PF00535">
    <property type="entry name" value="Glycos_transf_2"/>
    <property type="match status" value="1"/>
</dbReference>
<evidence type="ECO:0000313" key="3">
    <source>
        <dbReference type="EMBL" id="WBA08795.1"/>
    </source>
</evidence>
<dbReference type="AlphaFoldDB" id="A0AA47KKT3"/>
<evidence type="ECO:0000313" key="4">
    <source>
        <dbReference type="Proteomes" id="UP001164748"/>
    </source>
</evidence>
<dbReference type="PANTHER" id="PTHR43630:SF2">
    <property type="entry name" value="GLYCOSYLTRANSFERASE"/>
    <property type="match status" value="1"/>
</dbReference>
<feature type="domain" description="Glycosyltransferase 2-like" evidence="2">
    <location>
        <begin position="13"/>
        <end position="137"/>
    </location>
</feature>
<proteinExistence type="inferred from homology"/>
<organism evidence="3 4">
    <name type="scientific">Salinivibrio kushneri</name>
    <dbReference type="NCBI Taxonomy" id="1908198"/>
    <lineage>
        <taxon>Bacteria</taxon>
        <taxon>Pseudomonadati</taxon>
        <taxon>Pseudomonadota</taxon>
        <taxon>Gammaproteobacteria</taxon>
        <taxon>Vibrionales</taxon>
        <taxon>Vibrionaceae</taxon>
        <taxon>Salinivibrio</taxon>
    </lineage>
</organism>
<dbReference type="InterPro" id="IPR029044">
    <property type="entry name" value="Nucleotide-diphossugar_trans"/>
</dbReference>
<dbReference type="EMBL" id="CP114588">
    <property type="protein sequence ID" value="WBA08795.1"/>
    <property type="molecule type" value="Genomic_DNA"/>
</dbReference>
<sequence>MSKNINTVAAALIVKNEADNIEQCLQSVCNWVDEIVILDSGSSDNTVDIAKRFTDKVYVTTDWPGFGKQRQRAQSHVTSDFVLWLDADEIVTPELKESILHALDEVRPNCVFYVNRLSKAFGKEIKHSGWHPDWICRLYKASEAHYSDSLVHEHVVVPSTHKKIYLGGILKHNTFKYLHEYTAKTNQYIKLWSDQREGKKTSSLSKAISHSIFRFIKMYFLRKGFLDGRHGLVLALLSANVVFTRYADLWLREYVKKAP</sequence>
<accession>A0AA47KKT3</accession>